<feature type="transmembrane region" description="Helical" evidence="1">
    <location>
        <begin position="685"/>
        <end position="705"/>
    </location>
</feature>
<keyword evidence="1" id="KW-0812">Transmembrane</keyword>
<keyword evidence="3" id="KW-1185">Reference proteome</keyword>
<evidence type="ECO:0000256" key="1">
    <source>
        <dbReference type="SAM" id="Phobius"/>
    </source>
</evidence>
<gene>
    <name evidence="2" type="ORF">Ctob_007062</name>
</gene>
<reference evidence="3" key="1">
    <citation type="journal article" date="2015" name="PLoS Genet.">
        <title>Genome Sequence and Transcriptome Analyses of Chrysochromulina tobin: Metabolic Tools for Enhanced Algal Fitness in the Prominent Order Prymnesiales (Haptophyceae).</title>
        <authorList>
            <person name="Hovde B.T."/>
            <person name="Deodato C.R."/>
            <person name="Hunsperger H.M."/>
            <person name="Ryken S.A."/>
            <person name="Yost W."/>
            <person name="Jha R.K."/>
            <person name="Patterson J."/>
            <person name="Monnat R.J. Jr."/>
            <person name="Barlow S.B."/>
            <person name="Starkenburg S.R."/>
            <person name="Cattolico R.A."/>
        </authorList>
    </citation>
    <scope>NUCLEOTIDE SEQUENCE</scope>
    <source>
        <strain evidence="3">CCMP291</strain>
    </source>
</reference>
<dbReference type="Proteomes" id="UP000037460">
    <property type="component" value="Unassembled WGS sequence"/>
</dbReference>
<accession>A0A0M0JTA3</accession>
<sequence length="715" mass="79393">MKSFISRAAAAASAAFRRWIFASSPPSATQRALFFHALMTYQFSRLTGPIERAEMLVNNTHEYYIFRWPAACFLVLIGGAQNLKLVQHVSHFLWFVCACASTVLAGSDWLGKPERTGFAVRAVHIVERLSTALLACCFILLHGVQSTLVDYQHQYYSVLYSLIALAQPIDSITDKLILTCLAQTYFSGGLAKLLGAGPRWFDGSHLCYLIKERAHWFYLLLRPETFPRLNSALYLIASWGAVLWELSMAPMLVWIDRLGVRCVFIGSAIGFHVAARLLLGASFNAQVGTFLLVLPKPPPRPRTPMHGGEYSPMAIHSGEYGAVHAAPSDRESDREEDLMQDLMQDLVQERRTERECADEQRRVGMRVMGSVLLVLLGVSVCRVECWPFTFVPMYSGNYETVSRWVRFRLRVAHVLIDTSVKTTKKGLAHPVVAAVVASHRRMGVPQASSCLYTKAHRPVKAHAQLSHCLGVPDEPYFNRVLRPLGFAYLVRAHQRCYSSEATCSSAERAVTKEWHPGAGLPWESWRSVLPAGALRGQHPSDEPDMLMQRFADFLARRMRLDAFCLGPLQLIVSFASSGHATQHVLAAQRADPRAVPCGSGIAPNVSLAWEEGWSHRASAATVARVPSPATGPDMRPRGAMSRPWSRMMAKNASEAVHAFVERVHLAPSPWLSSAGAHVATDTKTFALLLMAAFTLVSLGVSVAYLKWRSRWTLDE</sequence>
<evidence type="ECO:0008006" key="4">
    <source>
        <dbReference type="Google" id="ProtNLM"/>
    </source>
</evidence>
<name>A0A0M0JTA3_9EUKA</name>
<protein>
    <recommendedName>
        <fullName evidence="4">HTTM domain-containing protein</fullName>
    </recommendedName>
</protein>
<keyword evidence="1" id="KW-1133">Transmembrane helix</keyword>
<evidence type="ECO:0000313" key="2">
    <source>
        <dbReference type="EMBL" id="KOO29891.1"/>
    </source>
</evidence>
<dbReference type="EMBL" id="JWZX01002337">
    <property type="protein sequence ID" value="KOO29891.1"/>
    <property type="molecule type" value="Genomic_DNA"/>
</dbReference>
<dbReference type="AlphaFoldDB" id="A0A0M0JTA3"/>
<keyword evidence="1" id="KW-0472">Membrane</keyword>
<evidence type="ECO:0000313" key="3">
    <source>
        <dbReference type="Proteomes" id="UP000037460"/>
    </source>
</evidence>
<proteinExistence type="predicted"/>
<organism evidence="2 3">
    <name type="scientific">Chrysochromulina tobinii</name>
    <dbReference type="NCBI Taxonomy" id="1460289"/>
    <lineage>
        <taxon>Eukaryota</taxon>
        <taxon>Haptista</taxon>
        <taxon>Haptophyta</taxon>
        <taxon>Prymnesiophyceae</taxon>
        <taxon>Prymnesiales</taxon>
        <taxon>Chrysochromulinaceae</taxon>
        <taxon>Chrysochromulina</taxon>
    </lineage>
</organism>
<comment type="caution">
    <text evidence="2">The sequence shown here is derived from an EMBL/GenBank/DDBJ whole genome shotgun (WGS) entry which is preliminary data.</text>
</comment>